<protein>
    <submittedName>
        <fullName evidence="1">Uncharacterized protein</fullName>
    </submittedName>
</protein>
<comment type="caution">
    <text evidence="1">The sequence shown here is derived from an EMBL/GenBank/DDBJ whole genome shotgun (WGS) entry which is preliminary data.</text>
</comment>
<proteinExistence type="predicted"/>
<organism evidence="1 2">
    <name type="scientific">Popillia japonica</name>
    <name type="common">Japanese beetle</name>
    <dbReference type="NCBI Taxonomy" id="7064"/>
    <lineage>
        <taxon>Eukaryota</taxon>
        <taxon>Metazoa</taxon>
        <taxon>Ecdysozoa</taxon>
        <taxon>Arthropoda</taxon>
        <taxon>Hexapoda</taxon>
        <taxon>Insecta</taxon>
        <taxon>Pterygota</taxon>
        <taxon>Neoptera</taxon>
        <taxon>Endopterygota</taxon>
        <taxon>Coleoptera</taxon>
        <taxon>Polyphaga</taxon>
        <taxon>Scarabaeiformia</taxon>
        <taxon>Scarabaeidae</taxon>
        <taxon>Rutelinae</taxon>
        <taxon>Popillia</taxon>
    </lineage>
</organism>
<accession>A0AAW1K0K3</accession>
<dbReference type="Proteomes" id="UP001458880">
    <property type="component" value="Unassembled WGS sequence"/>
</dbReference>
<dbReference type="EMBL" id="JASPKY010000274">
    <property type="protein sequence ID" value="KAK9711741.1"/>
    <property type="molecule type" value="Genomic_DNA"/>
</dbReference>
<gene>
    <name evidence="1" type="ORF">QE152_g25291</name>
</gene>
<keyword evidence="2" id="KW-1185">Reference proteome</keyword>
<evidence type="ECO:0000313" key="1">
    <source>
        <dbReference type="EMBL" id="KAK9711741.1"/>
    </source>
</evidence>
<name>A0AAW1K0K3_POPJA</name>
<dbReference type="AlphaFoldDB" id="A0AAW1K0K3"/>
<reference evidence="1 2" key="1">
    <citation type="journal article" date="2024" name="BMC Genomics">
        <title>De novo assembly and annotation of Popillia japonica's genome with initial clues to its potential as an invasive pest.</title>
        <authorList>
            <person name="Cucini C."/>
            <person name="Boschi S."/>
            <person name="Funari R."/>
            <person name="Cardaioli E."/>
            <person name="Iannotti N."/>
            <person name="Marturano G."/>
            <person name="Paoli F."/>
            <person name="Bruttini M."/>
            <person name="Carapelli A."/>
            <person name="Frati F."/>
            <person name="Nardi F."/>
        </authorList>
    </citation>
    <scope>NUCLEOTIDE SEQUENCE [LARGE SCALE GENOMIC DNA]</scope>
    <source>
        <strain evidence="1">DMR45628</strain>
    </source>
</reference>
<evidence type="ECO:0000313" key="2">
    <source>
        <dbReference type="Proteomes" id="UP001458880"/>
    </source>
</evidence>
<sequence>MNFLGLFIPKLQAIEFQKCIKSPQLTVHLFLKLAPEKTTTWRPPDVATQRDNMPKKISEIAHQNLRAMTWALVKFPRARSVPASFLIGLARKVEVCIIIKDQNVHARNVAKFLALGGTGLPNKFVLEY</sequence>